<name>A0AAD0TP65_9LACO</name>
<evidence type="ECO:0000313" key="3">
    <source>
        <dbReference type="EMBL" id="GBF01683.1"/>
    </source>
</evidence>
<sequence length="166" mass="19975">MDQKSIQQITKLVTELVRNERKRQFANEQTWRVKNTKLLLKNYDILTEHSKDIDTDIDQYLKDVFSQDDLKIRSIVGYKARTKKMMEYTDLMLQAYHSYASKRDMAVKRRYFVIQNMYINPQKWTFMKIADYFNVSEKTIKRDQKEAIQEFSIFLFGIVSLEEMVG</sequence>
<reference evidence="3 4" key="1">
    <citation type="submission" date="2017-04" db="EMBL/GenBank/DDBJ databases">
        <title>In vitro and in silico characterization of Lactobacillus paraplantarum D2-1, a starter culture for soymilk fermentation.</title>
        <authorList>
            <person name="Endo A."/>
            <person name="Sasaki F."/>
            <person name="Maeno S."/>
            <person name="Kanesaki Y."/>
            <person name="Kubota E."/>
            <person name="Torres G.A."/>
            <person name="Tomita S."/>
            <person name="Nakagawa J."/>
        </authorList>
    </citation>
    <scope>NUCLEOTIDE SEQUENCE [LARGE SCALE GENOMIC DNA]</scope>
    <source>
        <strain evidence="3 4">D2-1</strain>
    </source>
</reference>
<evidence type="ECO:0000313" key="1">
    <source>
        <dbReference type="EMBL" id="AYJ38892.1"/>
    </source>
</evidence>
<evidence type="ECO:0000313" key="4">
    <source>
        <dbReference type="Proteomes" id="UP000236162"/>
    </source>
</evidence>
<keyword evidence="4" id="KW-1185">Reference proteome</keyword>
<accession>A0AAD0TP65</accession>
<dbReference type="RefSeq" id="WP_056988246.1">
    <property type="nucleotide sequence ID" value="NZ_BDOR01000004.1"/>
</dbReference>
<dbReference type="AlphaFoldDB" id="A0AAD0TP65"/>
<dbReference type="EMBL" id="CP032744">
    <property type="protein sequence ID" value="AYJ38946.1"/>
    <property type="molecule type" value="Genomic_DNA"/>
</dbReference>
<dbReference type="EMBL" id="CP032744">
    <property type="protein sequence ID" value="AYJ38892.1"/>
    <property type="molecule type" value="Genomic_DNA"/>
</dbReference>
<proteinExistence type="predicted"/>
<dbReference type="Proteomes" id="UP000277896">
    <property type="component" value="Chromosome"/>
</dbReference>
<evidence type="ECO:0000313" key="2">
    <source>
        <dbReference type="EMBL" id="AYJ38946.1"/>
    </source>
</evidence>
<organism evidence="1 5">
    <name type="scientific">Lactiplantibacillus paraplantarum</name>
    <dbReference type="NCBI Taxonomy" id="60520"/>
    <lineage>
        <taxon>Bacteria</taxon>
        <taxon>Bacillati</taxon>
        <taxon>Bacillota</taxon>
        <taxon>Bacilli</taxon>
        <taxon>Lactobacillales</taxon>
        <taxon>Lactobacillaceae</taxon>
        <taxon>Lactiplantibacillus</taxon>
    </lineage>
</organism>
<protein>
    <submittedName>
        <fullName evidence="1">Uncharacterized protein</fullName>
    </submittedName>
</protein>
<dbReference type="EMBL" id="BDOR01000004">
    <property type="protein sequence ID" value="GBF01683.1"/>
    <property type="molecule type" value="Genomic_DNA"/>
</dbReference>
<evidence type="ECO:0000313" key="5">
    <source>
        <dbReference type="Proteomes" id="UP000277896"/>
    </source>
</evidence>
<reference evidence="1 5" key="2">
    <citation type="submission" date="2018-10" db="EMBL/GenBank/DDBJ databases">
        <title>Genome seuquencing of Lactobacillus species.</title>
        <authorList>
            <person name="Baek C."/>
            <person name="Yi H."/>
        </authorList>
    </citation>
    <scope>NUCLEOTIDE SEQUENCE [LARGE SCALE GENOMIC DNA]</scope>
    <source>
        <strain evidence="1 5">DSM 10667</strain>
    </source>
</reference>
<dbReference type="Proteomes" id="UP000236162">
    <property type="component" value="Unassembled WGS sequence"/>
</dbReference>
<gene>
    <name evidence="1" type="ORF">LP667_08705</name>
    <name evidence="2" type="ORF">LP667_09000</name>
    <name evidence="3" type="ORF">LPPLD21_01215</name>
</gene>